<protein>
    <submittedName>
        <fullName evidence="1">Uncharacterized protein</fullName>
    </submittedName>
</protein>
<gene>
    <name evidence="1" type="ORF">GCM10010918_12260</name>
</gene>
<dbReference type="AlphaFoldDB" id="A0A917GXW9"/>
<name>A0A917GXW9_9BACL</name>
<keyword evidence="2" id="KW-1185">Reference proteome</keyword>
<evidence type="ECO:0000313" key="2">
    <source>
        <dbReference type="Proteomes" id="UP000600247"/>
    </source>
</evidence>
<evidence type="ECO:0000313" key="1">
    <source>
        <dbReference type="EMBL" id="GGG60509.1"/>
    </source>
</evidence>
<proteinExistence type="predicted"/>
<dbReference type="EMBL" id="BMHY01000002">
    <property type="protein sequence ID" value="GGG60509.1"/>
    <property type="molecule type" value="Genomic_DNA"/>
</dbReference>
<dbReference type="Proteomes" id="UP000600247">
    <property type="component" value="Unassembled WGS sequence"/>
</dbReference>
<sequence>MKMVNKYRADAHAKEIADDDFMLFRVCVKWLEEYTDNFLD</sequence>
<reference evidence="1 2" key="1">
    <citation type="journal article" date="2014" name="Int. J. Syst. Evol. Microbiol.">
        <title>Complete genome sequence of Corynebacterium casei LMG S-19264T (=DSM 44701T), isolated from a smear-ripened cheese.</title>
        <authorList>
            <consortium name="US DOE Joint Genome Institute (JGI-PGF)"/>
            <person name="Walter F."/>
            <person name="Albersmeier A."/>
            <person name="Kalinowski J."/>
            <person name="Ruckert C."/>
        </authorList>
    </citation>
    <scope>NUCLEOTIDE SEQUENCE [LARGE SCALE GENOMIC DNA]</scope>
    <source>
        <strain evidence="1 2">CGMCC 1.15286</strain>
    </source>
</reference>
<accession>A0A917GXW9</accession>
<organism evidence="1 2">
    <name type="scientific">Paenibacillus radicis</name>
    <name type="common">ex Gao et al. 2016</name>
    <dbReference type="NCBI Taxonomy" id="1737354"/>
    <lineage>
        <taxon>Bacteria</taxon>
        <taxon>Bacillati</taxon>
        <taxon>Bacillota</taxon>
        <taxon>Bacilli</taxon>
        <taxon>Bacillales</taxon>
        <taxon>Paenibacillaceae</taxon>
        <taxon>Paenibacillus</taxon>
    </lineage>
</organism>
<comment type="caution">
    <text evidence="1">The sequence shown here is derived from an EMBL/GenBank/DDBJ whole genome shotgun (WGS) entry which is preliminary data.</text>
</comment>